<evidence type="ECO:0000313" key="2">
    <source>
        <dbReference type="Proteomes" id="UP001491310"/>
    </source>
</evidence>
<organism evidence="1 2">
    <name type="scientific">Coccomyxa subellipsoidea</name>
    <dbReference type="NCBI Taxonomy" id="248742"/>
    <lineage>
        <taxon>Eukaryota</taxon>
        <taxon>Viridiplantae</taxon>
        <taxon>Chlorophyta</taxon>
        <taxon>core chlorophytes</taxon>
        <taxon>Trebouxiophyceae</taxon>
        <taxon>Trebouxiophyceae incertae sedis</taxon>
        <taxon>Coccomyxaceae</taxon>
        <taxon>Coccomyxa</taxon>
    </lineage>
</organism>
<name>A0ABR2Z238_9CHLO</name>
<dbReference type="EMBL" id="JALJOT010000001">
    <property type="protein sequence ID" value="KAK9917993.1"/>
    <property type="molecule type" value="Genomic_DNA"/>
</dbReference>
<keyword evidence="2" id="KW-1185">Reference proteome</keyword>
<evidence type="ECO:0000313" key="1">
    <source>
        <dbReference type="EMBL" id="KAK9917993.1"/>
    </source>
</evidence>
<comment type="caution">
    <text evidence="1">The sequence shown here is derived from an EMBL/GenBank/DDBJ whole genome shotgun (WGS) entry which is preliminary data.</text>
</comment>
<dbReference type="Proteomes" id="UP001491310">
    <property type="component" value="Unassembled WGS sequence"/>
</dbReference>
<gene>
    <name evidence="1" type="ORF">WJX75_000346</name>
</gene>
<accession>A0ABR2Z238</accession>
<proteinExistence type="predicted"/>
<sequence>MVREEEAVLWAAAKSLKHVQETDEAREVHSVLLGDVYNAIAGLMCVDGRMDAAIELLQNAMSVIHAKLGMDHMASQMLQDSLARATHAKLQGYKFHPEFNVYREYPVK</sequence>
<protein>
    <recommendedName>
        <fullName evidence="3">MalT-like TPR region domain-containing protein</fullName>
    </recommendedName>
</protein>
<reference evidence="1 2" key="1">
    <citation type="journal article" date="2024" name="Nat. Commun.">
        <title>Phylogenomics reveals the evolutionary origins of lichenization in chlorophyte algae.</title>
        <authorList>
            <person name="Puginier C."/>
            <person name="Libourel C."/>
            <person name="Otte J."/>
            <person name="Skaloud P."/>
            <person name="Haon M."/>
            <person name="Grisel S."/>
            <person name="Petersen M."/>
            <person name="Berrin J.G."/>
            <person name="Delaux P.M."/>
            <person name="Dal Grande F."/>
            <person name="Keller J."/>
        </authorList>
    </citation>
    <scope>NUCLEOTIDE SEQUENCE [LARGE SCALE GENOMIC DNA]</scope>
    <source>
        <strain evidence="1 2">SAG 216-7</strain>
    </source>
</reference>
<evidence type="ECO:0008006" key="3">
    <source>
        <dbReference type="Google" id="ProtNLM"/>
    </source>
</evidence>